<accession>A0ABR1Y394</accession>
<dbReference type="Proteomes" id="UP001456524">
    <property type="component" value="Unassembled WGS sequence"/>
</dbReference>
<feature type="region of interest" description="Disordered" evidence="1">
    <location>
        <begin position="181"/>
        <end position="276"/>
    </location>
</feature>
<feature type="compositionally biased region" description="Polar residues" evidence="1">
    <location>
        <begin position="375"/>
        <end position="384"/>
    </location>
</feature>
<feature type="region of interest" description="Disordered" evidence="1">
    <location>
        <begin position="365"/>
        <end position="408"/>
    </location>
</feature>
<sequence>MSSMDQITKSGDSQPAHSTPATSASTSQRKGHQCIRPLAREPGVRSRLGFWVGDARIGSAEDLKHHVQHADADGLLFNGIILMPTRTISRPTLRWLQGLKRKLLQADPYLQDVNQQEGPASPVESESSHKTSPSQQALTGPAVDTPLETESSFTLPSVERALETKPEEPFRFEIPESEHLKITPCTIVKPAGQPQTPSRSENRSEGLPTCDLSSSVPFCPAPPAAVAPAEEEGDQLARCDSPQQAEDADGQEESSQEDAQEPGAPASGPFVFPDPDVFSGDPSAFPAFDAQVLRKMALDGDKFEDEEAKYDYVLSRLEGKAQNFVVHTTLDRMAQRLNTEDIDLQTWFFIMTILSMKYGPILPAQSATPDDDSASETSSCQSCASGVDEAETSGEAPQPEVLTGERYAVMEEEALAAAERMAASEAAERHRAE</sequence>
<feature type="compositionally biased region" description="Polar residues" evidence="1">
    <location>
        <begin position="1"/>
        <end position="12"/>
    </location>
</feature>
<reference evidence="2 3" key="1">
    <citation type="journal article" date="2022" name="G3 (Bethesda)">
        <title>Enemy or ally: a genomic approach to elucidate the lifestyle of Phyllosticta citrichinaensis.</title>
        <authorList>
            <person name="Buijs V.A."/>
            <person name="Groenewald J.Z."/>
            <person name="Haridas S."/>
            <person name="LaButti K.M."/>
            <person name="Lipzen A."/>
            <person name="Martin F.M."/>
            <person name="Barry K."/>
            <person name="Grigoriev I.V."/>
            <person name="Crous P.W."/>
            <person name="Seidl M.F."/>
        </authorList>
    </citation>
    <scope>NUCLEOTIDE SEQUENCE [LARGE SCALE GENOMIC DNA]</scope>
    <source>
        <strain evidence="2 3">CBS 129764</strain>
    </source>
</reference>
<evidence type="ECO:0000256" key="1">
    <source>
        <dbReference type="SAM" id="MobiDB-lite"/>
    </source>
</evidence>
<name>A0ABR1Y394_9PEZI</name>
<keyword evidence="3" id="KW-1185">Reference proteome</keyword>
<feature type="compositionally biased region" description="Low complexity" evidence="1">
    <location>
        <begin position="13"/>
        <end position="28"/>
    </location>
</feature>
<proteinExistence type="predicted"/>
<protein>
    <submittedName>
        <fullName evidence="2">Uncharacterized protein</fullName>
    </submittedName>
</protein>
<evidence type="ECO:0000313" key="2">
    <source>
        <dbReference type="EMBL" id="KAK8175468.1"/>
    </source>
</evidence>
<feature type="region of interest" description="Disordered" evidence="1">
    <location>
        <begin position="1"/>
        <end position="39"/>
    </location>
</feature>
<evidence type="ECO:0000313" key="3">
    <source>
        <dbReference type="Proteomes" id="UP001456524"/>
    </source>
</evidence>
<feature type="compositionally biased region" description="Acidic residues" evidence="1">
    <location>
        <begin position="246"/>
        <end position="260"/>
    </location>
</feature>
<feature type="region of interest" description="Disordered" evidence="1">
    <location>
        <begin position="114"/>
        <end position="153"/>
    </location>
</feature>
<organism evidence="2 3">
    <name type="scientific">Phyllosticta citrichinensis</name>
    <dbReference type="NCBI Taxonomy" id="1130410"/>
    <lineage>
        <taxon>Eukaryota</taxon>
        <taxon>Fungi</taxon>
        <taxon>Dikarya</taxon>
        <taxon>Ascomycota</taxon>
        <taxon>Pezizomycotina</taxon>
        <taxon>Dothideomycetes</taxon>
        <taxon>Dothideomycetes incertae sedis</taxon>
        <taxon>Botryosphaeriales</taxon>
        <taxon>Phyllostictaceae</taxon>
        <taxon>Phyllosticta</taxon>
    </lineage>
</organism>
<comment type="caution">
    <text evidence="2">The sequence shown here is derived from an EMBL/GenBank/DDBJ whole genome shotgun (WGS) entry which is preliminary data.</text>
</comment>
<gene>
    <name evidence="2" type="ORF">IWX90DRAFT_483525</name>
</gene>
<dbReference type="EMBL" id="JBBWUH010000002">
    <property type="protein sequence ID" value="KAK8175468.1"/>
    <property type="molecule type" value="Genomic_DNA"/>
</dbReference>